<dbReference type="HOGENOM" id="CLU_069554_0_0_7"/>
<dbReference type="InterPro" id="IPR019288">
    <property type="entry name" value="3'-5'_exonuclease_PolB-like"/>
</dbReference>
<evidence type="ECO:0000259" key="1">
    <source>
        <dbReference type="Pfam" id="PF10108"/>
    </source>
</evidence>
<dbReference type="AlphaFoldDB" id="W4L2R1"/>
<dbReference type="CDD" id="cd05782">
    <property type="entry name" value="DNA_polB_like1_exo"/>
    <property type="match status" value="1"/>
</dbReference>
<organism evidence="2 3">
    <name type="scientific">Entotheonella factor</name>
    <dbReference type="NCBI Taxonomy" id="1429438"/>
    <lineage>
        <taxon>Bacteria</taxon>
        <taxon>Pseudomonadati</taxon>
        <taxon>Nitrospinota/Tectimicrobiota group</taxon>
        <taxon>Candidatus Tectimicrobiota</taxon>
        <taxon>Candidatus Entotheonellia</taxon>
        <taxon>Candidatus Entotheonellales</taxon>
        <taxon>Candidatus Entotheonellaceae</taxon>
        <taxon>Candidatus Entotheonella</taxon>
    </lineage>
</organism>
<comment type="caution">
    <text evidence="2">The sequence shown here is derived from an EMBL/GenBank/DDBJ whole genome shotgun (WGS) entry which is preliminary data.</text>
</comment>
<evidence type="ECO:0000313" key="2">
    <source>
        <dbReference type="EMBL" id="ETW92368.1"/>
    </source>
</evidence>
<dbReference type="Proteomes" id="UP000019141">
    <property type="component" value="Unassembled WGS sequence"/>
</dbReference>
<gene>
    <name evidence="2" type="ORF">ETSY1_43945</name>
</gene>
<sequence length="291" mass="32211">MLYLKVSIMFKTTANEVWAFDAEWVPDPKAGRLLYGLPPETPDRDVIQTMWHQGGATEKDPQPYLKTIVCRVVSIACVIRKVRSDGQVGLSLLSLPKDVESEAAREESDILSRFLEGIGRNKPQLVGFNSQGADLKIFIQRGIVNGLSAAGFCQRPERPWEGVDYFARGGEAHIDLQDLVSSWGKSTPSLHELATLCGIPGKIEVSGQGVAEMWLAGDLKGIVAYNELDALSTYLVWLRMAHFGGFFNAEAYEEEQARVRTLIAERAGRAGAEHLLAYQTEWDRLQASMLA</sequence>
<evidence type="ECO:0000313" key="3">
    <source>
        <dbReference type="Proteomes" id="UP000019141"/>
    </source>
</evidence>
<protein>
    <recommendedName>
        <fullName evidence="1">Predicted 3'-5' exonuclease PolB-like domain-containing protein</fullName>
    </recommendedName>
</protein>
<feature type="domain" description="Predicted 3'-5' exonuclease PolB-like" evidence="1">
    <location>
        <begin position="63"/>
        <end position="282"/>
    </location>
</feature>
<dbReference type="SUPFAM" id="SSF53098">
    <property type="entry name" value="Ribonuclease H-like"/>
    <property type="match status" value="1"/>
</dbReference>
<name>W4L2R1_ENTF1</name>
<accession>W4L2R1</accession>
<proteinExistence type="predicted"/>
<reference evidence="2 3" key="1">
    <citation type="journal article" date="2014" name="Nature">
        <title>An environmental bacterial taxon with a large and distinct metabolic repertoire.</title>
        <authorList>
            <person name="Wilson M.C."/>
            <person name="Mori T."/>
            <person name="Ruckert C."/>
            <person name="Uria A.R."/>
            <person name="Helf M.J."/>
            <person name="Takada K."/>
            <person name="Gernert C."/>
            <person name="Steffens U.A."/>
            <person name="Heycke N."/>
            <person name="Schmitt S."/>
            <person name="Rinke C."/>
            <person name="Helfrich E.J."/>
            <person name="Brachmann A.O."/>
            <person name="Gurgui C."/>
            <person name="Wakimoto T."/>
            <person name="Kracht M."/>
            <person name="Crusemann M."/>
            <person name="Hentschel U."/>
            <person name="Abe I."/>
            <person name="Matsunaga S."/>
            <person name="Kalinowski J."/>
            <person name="Takeyama H."/>
            <person name="Piel J."/>
        </authorList>
    </citation>
    <scope>NUCLEOTIDE SEQUENCE [LARGE SCALE GENOMIC DNA]</scope>
    <source>
        <strain evidence="3">TSY1</strain>
    </source>
</reference>
<dbReference type="InterPro" id="IPR036397">
    <property type="entry name" value="RNaseH_sf"/>
</dbReference>
<dbReference type="GO" id="GO:0003676">
    <property type="term" value="F:nucleic acid binding"/>
    <property type="evidence" value="ECO:0007669"/>
    <property type="project" value="InterPro"/>
</dbReference>
<dbReference type="Pfam" id="PF10108">
    <property type="entry name" value="DNA_pol_B_exo2"/>
    <property type="match status" value="1"/>
</dbReference>
<keyword evidence="3" id="KW-1185">Reference proteome</keyword>
<dbReference type="EMBL" id="AZHW01001513">
    <property type="protein sequence ID" value="ETW92368.1"/>
    <property type="molecule type" value="Genomic_DNA"/>
</dbReference>
<dbReference type="Gene3D" id="3.30.420.10">
    <property type="entry name" value="Ribonuclease H-like superfamily/Ribonuclease H"/>
    <property type="match status" value="1"/>
</dbReference>
<dbReference type="InterPro" id="IPR012337">
    <property type="entry name" value="RNaseH-like_sf"/>
</dbReference>